<dbReference type="InterPro" id="IPR000415">
    <property type="entry name" value="Nitroreductase-like"/>
</dbReference>
<keyword evidence="5" id="KW-0560">Oxidoreductase</keyword>
<evidence type="ECO:0000256" key="3">
    <source>
        <dbReference type="ARBA" id="ARBA00022630"/>
    </source>
</evidence>
<proteinExistence type="inferred from homology"/>
<dbReference type="Proteomes" id="UP000192738">
    <property type="component" value="Unassembled WGS sequence"/>
</dbReference>
<dbReference type="PANTHER" id="PTHR43673:SF2">
    <property type="entry name" value="NITROREDUCTASE"/>
    <property type="match status" value="1"/>
</dbReference>
<dbReference type="PANTHER" id="PTHR43673">
    <property type="entry name" value="NAD(P)H NITROREDUCTASE YDGI-RELATED"/>
    <property type="match status" value="1"/>
</dbReference>
<evidence type="ECO:0000259" key="6">
    <source>
        <dbReference type="Pfam" id="PF00881"/>
    </source>
</evidence>
<dbReference type="AlphaFoldDB" id="A0A1W2EHT6"/>
<feature type="domain" description="Nitroreductase" evidence="6">
    <location>
        <begin position="13"/>
        <end position="187"/>
    </location>
</feature>
<comment type="cofactor">
    <cofactor evidence="1">
        <name>FMN</name>
        <dbReference type="ChEBI" id="CHEBI:58210"/>
    </cofactor>
</comment>
<dbReference type="GO" id="GO:0016491">
    <property type="term" value="F:oxidoreductase activity"/>
    <property type="evidence" value="ECO:0007669"/>
    <property type="project" value="UniProtKB-KW"/>
</dbReference>
<accession>A0A1W2EHT6</accession>
<protein>
    <submittedName>
        <fullName evidence="7">Nitroreductase</fullName>
    </submittedName>
</protein>
<dbReference type="Pfam" id="PF00881">
    <property type="entry name" value="Nitroreductase"/>
    <property type="match status" value="1"/>
</dbReference>
<dbReference type="RefSeq" id="WP_084577884.1">
    <property type="nucleotide sequence ID" value="NZ_CP155572.1"/>
</dbReference>
<evidence type="ECO:0000313" key="7">
    <source>
        <dbReference type="EMBL" id="SMD09270.1"/>
    </source>
</evidence>
<dbReference type="EMBL" id="FWXI01000024">
    <property type="protein sequence ID" value="SMD09270.1"/>
    <property type="molecule type" value="Genomic_DNA"/>
</dbReference>
<gene>
    <name evidence="7" type="ORF">SAMN04488500_12463</name>
</gene>
<reference evidence="7 8" key="1">
    <citation type="submission" date="2017-04" db="EMBL/GenBank/DDBJ databases">
        <authorList>
            <person name="Afonso C.L."/>
            <person name="Miller P.J."/>
            <person name="Scott M.A."/>
            <person name="Spackman E."/>
            <person name="Goraichik I."/>
            <person name="Dimitrov K.M."/>
            <person name="Suarez D.L."/>
            <person name="Swayne D.E."/>
        </authorList>
    </citation>
    <scope>NUCLEOTIDE SEQUENCE [LARGE SCALE GENOMIC DNA]</scope>
    <source>
        <strain evidence="7 8">DSM 5090</strain>
    </source>
</reference>
<keyword evidence="4" id="KW-0288">FMN</keyword>
<evidence type="ECO:0000256" key="1">
    <source>
        <dbReference type="ARBA" id="ARBA00001917"/>
    </source>
</evidence>
<keyword evidence="3" id="KW-0285">Flavoprotein</keyword>
<comment type="similarity">
    <text evidence="2">Belongs to the nitroreductase family.</text>
</comment>
<dbReference type="OrthoDB" id="9812105at2"/>
<dbReference type="Gene3D" id="3.40.109.10">
    <property type="entry name" value="NADH Oxidase"/>
    <property type="match status" value="1"/>
</dbReference>
<evidence type="ECO:0000256" key="4">
    <source>
        <dbReference type="ARBA" id="ARBA00022643"/>
    </source>
</evidence>
<dbReference type="InterPro" id="IPR029479">
    <property type="entry name" value="Nitroreductase"/>
</dbReference>
<dbReference type="STRING" id="112901.SAMN04488500_12463"/>
<evidence type="ECO:0000256" key="2">
    <source>
        <dbReference type="ARBA" id="ARBA00007118"/>
    </source>
</evidence>
<dbReference type="SUPFAM" id="SSF55469">
    <property type="entry name" value="FMN-dependent nitroreductase-like"/>
    <property type="match status" value="1"/>
</dbReference>
<evidence type="ECO:0000313" key="8">
    <source>
        <dbReference type="Proteomes" id="UP000192738"/>
    </source>
</evidence>
<name>A0A1W2EHT6_9FIRM</name>
<sequence length="210" mass="23904">MSDQKPDFKELAEARRSVNFFDPEKPLDDLTLKQIINLAVLAPSCFNVQPWQILAVKSKEKREEIYNTACKQPKIVEAPVVLAVIGNKNGYRRDNPIWDEKIKLGYATPEAVEGSVSYADTVLFPENEQKVAFAASNSALLAMSIMYAAKYYGVDSHPMIGFDEPKLRAFFGLPDNQLITMLICLGYFDQSKSLYPRQKRYTYDQIVKEF</sequence>
<organism evidence="7 8">
    <name type="scientific">Sporomusa malonica</name>
    <dbReference type="NCBI Taxonomy" id="112901"/>
    <lineage>
        <taxon>Bacteria</taxon>
        <taxon>Bacillati</taxon>
        <taxon>Bacillota</taxon>
        <taxon>Negativicutes</taxon>
        <taxon>Selenomonadales</taxon>
        <taxon>Sporomusaceae</taxon>
        <taxon>Sporomusa</taxon>
    </lineage>
</organism>
<evidence type="ECO:0000256" key="5">
    <source>
        <dbReference type="ARBA" id="ARBA00023002"/>
    </source>
</evidence>
<keyword evidence="8" id="KW-1185">Reference proteome</keyword>